<accession>A0ABY7FW95</accession>
<protein>
    <submittedName>
        <fullName evidence="2">Uncharacterized protein</fullName>
    </submittedName>
</protein>
<evidence type="ECO:0000313" key="2">
    <source>
        <dbReference type="EMBL" id="WAR25892.1"/>
    </source>
</evidence>
<dbReference type="Proteomes" id="UP001164746">
    <property type="component" value="Chromosome 14"/>
</dbReference>
<name>A0ABY7FW95_MYAAR</name>
<reference evidence="2" key="1">
    <citation type="submission" date="2022-11" db="EMBL/GenBank/DDBJ databases">
        <title>Centuries of genome instability and evolution in soft-shell clam transmissible cancer (bioRxiv).</title>
        <authorList>
            <person name="Hart S.F.M."/>
            <person name="Yonemitsu M.A."/>
            <person name="Giersch R.M."/>
            <person name="Beal B.F."/>
            <person name="Arriagada G."/>
            <person name="Davis B.W."/>
            <person name="Ostrander E.A."/>
            <person name="Goff S.P."/>
            <person name="Metzger M.J."/>
        </authorList>
    </citation>
    <scope>NUCLEOTIDE SEQUENCE</scope>
    <source>
        <strain evidence="2">MELC-2E11</strain>
        <tissue evidence="2">Siphon/mantle</tissue>
    </source>
</reference>
<proteinExistence type="predicted"/>
<sequence length="142" mass="15768">EGEVANESCLPGKRGRSPSPIAPAPKRRRANPEPLTPIRRSKRIQEKKEKSLPIVWALPAPKAERRPSNRRGPQVLPSIEKEKMTPTSRAPPAPRPTSHISELTTGHSGMLSETKKVSSDNKRNSLNPKPSRPLQRSSRILK</sequence>
<gene>
    <name evidence="2" type="ORF">MAR_011596</name>
</gene>
<keyword evidence="3" id="KW-1185">Reference proteome</keyword>
<organism evidence="2 3">
    <name type="scientific">Mya arenaria</name>
    <name type="common">Soft-shell clam</name>
    <dbReference type="NCBI Taxonomy" id="6604"/>
    <lineage>
        <taxon>Eukaryota</taxon>
        <taxon>Metazoa</taxon>
        <taxon>Spiralia</taxon>
        <taxon>Lophotrochozoa</taxon>
        <taxon>Mollusca</taxon>
        <taxon>Bivalvia</taxon>
        <taxon>Autobranchia</taxon>
        <taxon>Heteroconchia</taxon>
        <taxon>Euheterodonta</taxon>
        <taxon>Imparidentia</taxon>
        <taxon>Neoheterodontei</taxon>
        <taxon>Myida</taxon>
        <taxon>Myoidea</taxon>
        <taxon>Myidae</taxon>
        <taxon>Mya</taxon>
    </lineage>
</organism>
<dbReference type="EMBL" id="CP111025">
    <property type="protein sequence ID" value="WAR25892.1"/>
    <property type="molecule type" value="Genomic_DNA"/>
</dbReference>
<feature type="non-terminal residue" evidence="2">
    <location>
        <position position="142"/>
    </location>
</feature>
<feature type="compositionally biased region" description="Polar residues" evidence="1">
    <location>
        <begin position="124"/>
        <end position="142"/>
    </location>
</feature>
<feature type="region of interest" description="Disordered" evidence="1">
    <location>
        <begin position="1"/>
        <end position="142"/>
    </location>
</feature>
<evidence type="ECO:0000256" key="1">
    <source>
        <dbReference type="SAM" id="MobiDB-lite"/>
    </source>
</evidence>
<feature type="non-terminal residue" evidence="2">
    <location>
        <position position="1"/>
    </location>
</feature>
<feature type="compositionally biased region" description="Basic and acidic residues" evidence="1">
    <location>
        <begin position="113"/>
        <end position="123"/>
    </location>
</feature>
<evidence type="ECO:0000313" key="3">
    <source>
        <dbReference type="Proteomes" id="UP001164746"/>
    </source>
</evidence>